<dbReference type="GO" id="GO:0016020">
    <property type="term" value="C:membrane"/>
    <property type="evidence" value="ECO:0007669"/>
    <property type="project" value="TreeGrafter"/>
</dbReference>
<proteinExistence type="predicted"/>
<sequence>MSPELTVALQLKNEGNELYRKQDYVGALAKYSEALTLDNKNAVLFVNRAACNYGLNKYLNTLEDAQTVLRQCHIHGLAELMRTS</sequence>
<dbReference type="InParanoid" id="A0A1B7MJL9"/>
<evidence type="ECO:0000256" key="2">
    <source>
        <dbReference type="ARBA" id="ARBA00022803"/>
    </source>
</evidence>
<reference evidence="3 4" key="1">
    <citation type="submission" date="2016-06" db="EMBL/GenBank/DDBJ databases">
        <title>Comparative genomics of the ectomycorrhizal sister species Rhizopogon vinicolor and Rhizopogon vesiculosus (Basidiomycota: Boletales) reveals a divergence of the mating type B locus.</title>
        <authorList>
            <consortium name="DOE Joint Genome Institute"/>
            <person name="Mujic A.B."/>
            <person name="Kuo A."/>
            <person name="Tritt A."/>
            <person name="Lipzen A."/>
            <person name="Chen C."/>
            <person name="Johnson J."/>
            <person name="Sharma A."/>
            <person name="Barry K."/>
            <person name="Grigoriev I.V."/>
            <person name="Spatafora J.W."/>
        </authorList>
    </citation>
    <scope>NUCLEOTIDE SEQUENCE [LARGE SCALE GENOMIC DNA]</scope>
    <source>
        <strain evidence="3 4">AM-OR11-026</strain>
    </source>
</reference>
<keyword evidence="4" id="KW-1185">Reference proteome</keyword>
<evidence type="ECO:0008006" key="5">
    <source>
        <dbReference type="Google" id="ProtNLM"/>
    </source>
</evidence>
<dbReference type="InterPro" id="IPR011990">
    <property type="entry name" value="TPR-like_helical_dom_sf"/>
</dbReference>
<dbReference type="GO" id="GO:0072380">
    <property type="term" value="C:TRC complex"/>
    <property type="evidence" value="ECO:0007669"/>
    <property type="project" value="TreeGrafter"/>
</dbReference>
<dbReference type="STRING" id="1314800.A0A1B7MJL9"/>
<evidence type="ECO:0000256" key="1">
    <source>
        <dbReference type="ARBA" id="ARBA00022737"/>
    </source>
</evidence>
<dbReference type="OrthoDB" id="2423701at2759"/>
<name>A0A1B7MJL9_9AGAM</name>
<dbReference type="InterPro" id="IPR019734">
    <property type="entry name" value="TPR_rpt"/>
</dbReference>
<dbReference type="PANTHER" id="PTHR45831:SF2">
    <property type="entry name" value="LD24721P"/>
    <property type="match status" value="1"/>
</dbReference>
<dbReference type="GO" id="GO:0006620">
    <property type="term" value="P:post-translational protein targeting to endoplasmic reticulum membrane"/>
    <property type="evidence" value="ECO:0007669"/>
    <property type="project" value="TreeGrafter"/>
</dbReference>
<dbReference type="AlphaFoldDB" id="A0A1B7MJL9"/>
<accession>A0A1B7MJL9</accession>
<dbReference type="Proteomes" id="UP000092154">
    <property type="component" value="Unassembled WGS sequence"/>
</dbReference>
<keyword evidence="1" id="KW-0677">Repeat</keyword>
<dbReference type="SUPFAM" id="SSF48452">
    <property type="entry name" value="TPR-like"/>
    <property type="match status" value="1"/>
</dbReference>
<evidence type="ECO:0000313" key="3">
    <source>
        <dbReference type="EMBL" id="OAX32803.1"/>
    </source>
</evidence>
<keyword evidence="2" id="KW-0802">TPR repeat</keyword>
<dbReference type="EMBL" id="KV448912">
    <property type="protein sequence ID" value="OAX32803.1"/>
    <property type="molecule type" value="Genomic_DNA"/>
</dbReference>
<evidence type="ECO:0000313" key="4">
    <source>
        <dbReference type="Proteomes" id="UP000092154"/>
    </source>
</evidence>
<protein>
    <recommendedName>
        <fullName evidence="5">TPR-like protein</fullName>
    </recommendedName>
</protein>
<organism evidence="3 4">
    <name type="scientific">Rhizopogon vinicolor AM-OR11-026</name>
    <dbReference type="NCBI Taxonomy" id="1314800"/>
    <lineage>
        <taxon>Eukaryota</taxon>
        <taxon>Fungi</taxon>
        <taxon>Dikarya</taxon>
        <taxon>Basidiomycota</taxon>
        <taxon>Agaricomycotina</taxon>
        <taxon>Agaricomycetes</taxon>
        <taxon>Agaricomycetidae</taxon>
        <taxon>Boletales</taxon>
        <taxon>Suillineae</taxon>
        <taxon>Rhizopogonaceae</taxon>
        <taxon>Rhizopogon</taxon>
    </lineage>
</organism>
<dbReference type="InterPro" id="IPR047150">
    <property type="entry name" value="SGT"/>
</dbReference>
<dbReference type="PANTHER" id="PTHR45831">
    <property type="entry name" value="LD24721P"/>
    <property type="match status" value="1"/>
</dbReference>
<dbReference type="Gene3D" id="1.25.40.10">
    <property type="entry name" value="Tetratricopeptide repeat domain"/>
    <property type="match status" value="1"/>
</dbReference>
<dbReference type="SMART" id="SM00028">
    <property type="entry name" value="TPR"/>
    <property type="match status" value="2"/>
</dbReference>
<dbReference type="GO" id="GO:0060090">
    <property type="term" value="F:molecular adaptor activity"/>
    <property type="evidence" value="ECO:0007669"/>
    <property type="project" value="TreeGrafter"/>
</dbReference>
<dbReference type="Pfam" id="PF13414">
    <property type="entry name" value="TPR_11"/>
    <property type="match status" value="1"/>
</dbReference>
<gene>
    <name evidence="3" type="ORF">K503DRAFT_576173</name>
</gene>